<feature type="binding site" description="covalent" evidence="9">
    <location>
        <position position="336"/>
    </location>
    <ligand>
        <name>heme c</name>
        <dbReference type="ChEBI" id="CHEBI:61717"/>
        <label>3</label>
    </ligand>
</feature>
<evidence type="ECO:0000256" key="4">
    <source>
        <dbReference type="ARBA" id="ARBA00022723"/>
    </source>
</evidence>
<evidence type="ECO:0000313" key="14">
    <source>
        <dbReference type="EMBL" id="SAI51376.1"/>
    </source>
</evidence>
<dbReference type="PANTHER" id="PTHR35008">
    <property type="entry name" value="BLL4482 PROTEIN-RELATED"/>
    <property type="match status" value="1"/>
</dbReference>
<feature type="binding site" description="axial binding residue" evidence="10">
    <location>
        <position position="201"/>
    </location>
    <ligand>
        <name>heme c</name>
        <dbReference type="ChEBI" id="CHEBI:61717"/>
        <label>2</label>
    </ligand>
    <ligandPart>
        <name>Fe</name>
        <dbReference type="ChEBI" id="CHEBI:18248"/>
    </ligandPart>
</feature>
<feature type="binding site" description="axial binding residue" evidence="10">
    <location>
        <position position="337"/>
    </location>
    <ligand>
        <name>heme c</name>
        <dbReference type="ChEBI" id="CHEBI:61717"/>
        <label>3</label>
    </ligand>
    <ligandPart>
        <name>Fe</name>
        <dbReference type="ChEBI" id="CHEBI:18248"/>
    </ligandPart>
</feature>
<dbReference type="EC" id="1.1.99.3" evidence="14"/>
<feature type="binding site" description="covalent" evidence="9">
    <location>
        <position position="200"/>
    </location>
    <ligand>
        <name>heme c</name>
        <dbReference type="ChEBI" id="CHEBI:61717"/>
        <label>2</label>
    </ligand>
</feature>
<dbReference type="Proteomes" id="UP000077037">
    <property type="component" value="Unassembled WGS sequence"/>
</dbReference>
<dbReference type="PANTHER" id="PTHR35008:SF8">
    <property type="entry name" value="ALCOHOL DEHYDROGENASE CYTOCHROME C SUBUNIT"/>
    <property type="match status" value="1"/>
</dbReference>
<feature type="transmembrane region" description="Helical" evidence="11">
    <location>
        <begin position="444"/>
        <end position="462"/>
    </location>
</feature>
<organism evidence="14 15">
    <name type="scientific">Bordetella ansorpii</name>
    <dbReference type="NCBI Taxonomy" id="288768"/>
    <lineage>
        <taxon>Bacteria</taxon>
        <taxon>Pseudomonadati</taxon>
        <taxon>Pseudomonadota</taxon>
        <taxon>Betaproteobacteria</taxon>
        <taxon>Burkholderiales</taxon>
        <taxon>Alcaligenaceae</taxon>
        <taxon>Bordetella</taxon>
    </lineage>
</organism>
<feature type="binding site" description="covalent" evidence="9">
    <location>
        <position position="50"/>
    </location>
    <ligand>
        <name>heme c</name>
        <dbReference type="ChEBI" id="CHEBI:61717"/>
        <label>1</label>
    </ligand>
</feature>
<evidence type="ECO:0000313" key="15">
    <source>
        <dbReference type="Proteomes" id="UP000077037"/>
    </source>
</evidence>
<feature type="binding site" description="axial binding residue" evidence="10">
    <location>
        <position position="54"/>
    </location>
    <ligand>
        <name>heme c</name>
        <dbReference type="ChEBI" id="CHEBI:61717"/>
        <label>1</label>
    </ligand>
    <ligandPart>
        <name>Fe</name>
        <dbReference type="ChEBI" id="CHEBI:18248"/>
    </ligandPart>
</feature>
<feature type="chain" id="PRO_5007615438" evidence="12">
    <location>
        <begin position="27"/>
        <end position="471"/>
    </location>
</feature>
<evidence type="ECO:0000256" key="8">
    <source>
        <dbReference type="ARBA" id="ARBA00023136"/>
    </source>
</evidence>
<dbReference type="Gene3D" id="1.10.760.10">
    <property type="entry name" value="Cytochrome c-like domain"/>
    <property type="match status" value="3"/>
</dbReference>
<dbReference type="InterPro" id="IPR009056">
    <property type="entry name" value="Cyt_c-like_dom"/>
</dbReference>
<keyword evidence="4 10" id="KW-0479">Metal-binding</keyword>
<evidence type="ECO:0000256" key="11">
    <source>
        <dbReference type="SAM" id="Phobius"/>
    </source>
</evidence>
<feature type="domain" description="Cytochrome c" evidence="13">
    <location>
        <begin position="182"/>
        <end position="291"/>
    </location>
</feature>
<dbReference type="EMBL" id="FKBS01000025">
    <property type="protein sequence ID" value="SAI51376.1"/>
    <property type="molecule type" value="Genomic_DNA"/>
</dbReference>
<sequence>MWKSKRQILKYSCALLLLAAGPLASAADAPAQASQQEILDSKYLSIAADCVACHTAKGGEPFAGGYAIDSPMGRIWSTNITPSKPFGIGNYTEQDFARALREGIARDGHHLYPAMPYTSYAQLTDQDVSALYAYFMNDVKAVEKAAPETRLPFPFNVRASMAGWNLIYNTGKPFAPDASKSQEINRGNYLANALAHCAECHTPRTALMGADTSLPLAGGPLGAWYAPNITSDKTAGIGGWTDQELYQYLREGHAEGRGQAAGPMAEAVENSLQFLTDADLHAIVAYLKDTTPIKTANEPSRDSFGKASDAETRMRGNMVQDANPGWKVYTATCATCHGARGEGTTSYPSLYHNSAVGAARPDNLIATILYGVHRKIEGQSDIEMPGFGPQASYTERLTDQQIADVSNYVLASFGQPGQKPVTAQDVATSRAGGPASPLLGIARIGVPVAAVAVLLILILLIARRRRSHKKA</sequence>
<dbReference type="SUPFAM" id="SSF46626">
    <property type="entry name" value="Cytochrome c"/>
    <property type="match status" value="3"/>
</dbReference>
<evidence type="ECO:0000256" key="7">
    <source>
        <dbReference type="ARBA" id="ARBA00023004"/>
    </source>
</evidence>
<feature type="binding site" description="covalent" evidence="9">
    <location>
        <position position="333"/>
    </location>
    <ligand>
        <name>heme c</name>
        <dbReference type="ChEBI" id="CHEBI:61717"/>
        <label>3</label>
    </ligand>
</feature>
<dbReference type="PIRSF" id="PIRSF000018">
    <property type="entry name" value="Mb_ADH_cyt_c"/>
    <property type="match status" value="1"/>
</dbReference>
<keyword evidence="7 10" id="KW-0408">Iron</keyword>
<dbReference type="GO" id="GO:0005506">
    <property type="term" value="F:iron ion binding"/>
    <property type="evidence" value="ECO:0007669"/>
    <property type="project" value="InterPro"/>
</dbReference>
<keyword evidence="11" id="KW-0812">Transmembrane</keyword>
<keyword evidence="3 9" id="KW-0349">Heme</keyword>
<comment type="cofactor">
    <cofactor evidence="9">
        <name>heme c</name>
        <dbReference type="ChEBI" id="CHEBI:61717"/>
    </cofactor>
    <text evidence="9">Binds 3 heme c groups covalently per subunit.</text>
</comment>
<evidence type="ECO:0000256" key="6">
    <source>
        <dbReference type="ARBA" id="ARBA00022737"/>
    </source>
</evidence>
<feature type="binding site" description="covalent" evidence="9">
    <location>
        <position position="197"/>
    </location>
    <ligand>
        <name>heme c</name>
        <dbReference type="ChEBI" id="CHEBI:61717"/>
        <label>2</label>
    </ligand>
</feature>
<dbReference type="PROSITE" id="PS51007">
    <property type="entry name" value="CYTC"/>
    <property type="match status" value="3"/>
</dbReference>
<keyword evidence="14" id="KW-0560">Oxidoreductase</keyword>
<feature type="binding site" description="covalent" evidence="9">
    <location>
        <position position="53"/>
    </location>
    <ligand>
        <name>heme c</name>
        <dbReference type="ChEBI" id="CHEBI:61717"/>
        <label>1</label>
    </ligand>
</feature>
<dbReference type="Pfam" id="PF00034">
    <property type="entry name" value="Cytochrom_C"/>
    <property type="match status" value="3"/>
</dbReference>
<comment type="subcellular location">
    <subcellularLocation>
        <location evidence="1">Cell membrane</location>
    </subcellularLocation>
</comment>
<dbReference type="InterPro" id="IPR051459">
    <property type="entry name" value="Cytochrome_c-type_DH"/>
</dbReference>
<dbReference type="OrthoDB" id="9809720at2"/>
<feature type="domain" description="Cytochrome c" evidence="13">
    <location>
        <begin position="30"/>
        <end position="139"/>
    </location>
</feature>
<dbReference type="InterPro" id="IPR014353">
    <property type="entry name" value="Membr-bd_ADH_cyt_c"/>
</dbReference>
<protein>
    <submittedName>
        <fullName evidence="14">Cytochrome</fullName>
        <ecNumber evidence="14">1.1.99.3</ecNumber>
    </submittedName>
</protein>
<evidence type="ECO:0000256" key="12">
    <source>
        <dbReference type="SAM" id="SignalP"/>
    </source>
</evidence>
<keyword evidence="6" id="KW-0677">Repeat</keyword>
<evidence type="ECO:0000256" key="10">
    <source>
        <dbReference type="PIRSR" id="PIRSR000018-51"/>
    </source>
</evidence>
<evidence type="ECO:0000259" key="13">
    <source>
        <dbReference type="PROSITE" id="PS51007"/>
    </source>
</evidence>
<evidence type="ECO:0000256" key="5">
    <source>
        <dbReference type="ARBA" id="ARBA00022729"/>
    </source>
</evidence>
<dbReference type="GO" id="GO:0009055">
    <property type="term" value="F:electron transfer activity"/>
    <property type="evidence" value="ECO:0007669"/>
    <property type="project" value="InterPro"/>
</dbReference>
<reference evidence="14 15" key="1">
    <citation type="submission" date="2016-03" db="EMBL/GenBank/DDBJ databases">
        <authorList>
            <consortium name="Pathogen Informatics"/>
        </authorList>
    </citation>
    <scope>NUCLEOTIDE SEQUENCE [LARGE SCALE GENOMIC DNA]</scope>
    <source>
        <strain evidence="14 15">NCTC13364</strain>
    </source>
</reference>
<evidence type="ECO:0000256" key="2">
    <source>
        <dbReference type="ARBA" id="ARBA00022475"/>
    </source>
</evidence>
<proteinExistence type="predicted"/>
<keyword evidence="11" id="KW-1133">Transmembrane helix</keyword>
<evidence type="ECO:0000256" key="9">
    <source>
        <dbReference type="PIRSR" id="PIRSR000018-50"/>
    </source>
</evidence>
<dbReference type="GO" id="GO:0033717">
    <property type="term" value="F:gluconate 2-dehydrogenase (acceptor) activity"/>
    <property type="evidence" value="ECO:0007669"/>
    <property type="project" value="UniProtKB-EC"/>
</dbReference>
<name>A0A157R0H0_9BORD</name>
<dbReference type="GO" id="GO:0005886">
    <property type="term" value="C:plasma membrane"/>
    <property type="evidence" value="ECO:0007669"/>
    <property type="project" value="UniProtKB-SubCell"/>
</dbReference>
<accession>A0A157R0H0</accession>
<keyword evidence="2" id="KW-1003">Cell membrane</keyword>
<dbReference type="RefSeq" id="WP_066418752.1">
    <property type="nucleotide sequence ID" value="NZ_FKBS01000025.1"/>
</dbReference>
<keyword evidence="5 12" id="KW-0732">Signal</keyword>
<feature type="signal peptide" evidence="12">
    <location>
        <begin position="1"/>
        <end position="26"/>
    </location>
</feature>
<evidence type="ECO:0000256" key="1">
    <source>
        <dbReference type="ARBA" id="ARBA00004236"/>
    </source>
</evidence>
<dbReference type="GO" id="GO:0020037">
    <property type="term" value="F:heme binding"/>
    <property type="evidence" value="ECO:0007669"/>
    <property type="project" value="InterPro"/>
</dbReference>
<evidence type="ECO:0000256" key="3">
    <source>
        <dbReference type="ARBA" id="ARBA00022617"/>
    </source>
</evidence>
<keyword evidence="8 11" id="KW-0472">Membrane</keyword>
<gene>
    <name evidence="14" type="ORF">SAMEA1982600_04288</name>
</gene>
<dbReference type="InterPro" id="IPR036909">
    <property type="entry name" value="Cyt_c-like_dom_sf"/>
</dbReference>
<feature type="domain" description="Cytochrome c" evidence="13">
    <location>
        <begin position="320"/>
        <end position="413"/>
    </location>
</feature>
<dbReference type="AlphaFoldDB" id="A0A157R0H0"/>